<evidence type="ECO:0000313" key="5">
    <source>
        <dbReference type="Proteomes" id="UP000247515"/>
    </source>
</evidence>
<feature type="region of interest" description="Disordered" evidence="1">
    <location>
        <begin position="1"/>
        <end position="63"/>
    </location>
</feature>
<feature type="compositionally biased region" description="Polar residues" evidence="1">
    <location>
        <begin position="1"/>
        <end position="17"/>
    </location>
</feature>
<dbReference type="AlphaFoldDB" id="A0AAQ1GD29"/>
<dbReference type="EMBL" id="FNZM01000003">
    <property type="protein sequence ID" value="SEJ25881.1"/>
    <property type="molecule type" value="Genomic_DNA"/>
</dbReference>
<sequence>MSIDPTSQASQAMQASLEQMADGASSTGGAGGTPQALADKFQSMMQQSPMSAPAAPESDGTAVASKLVAAQDAELQQTVNDALQLAQQAPTLSMNEMSAGTIRMTLELASTQLDLEAKMGVVDSSKSAIETLMKNQ</sequence>
<organism evidence="3 4">
    <name type="scientific">Paraburkholderia tropica</name>
    <dbReference type="NCBI Taxonomy" id="92647"/>
    <lineage>
        <taxon>Bacteria</taxon>
        <taxon>Pseudomonadati</taxon>
        <taxon>Pseudomonadota</taxon>
        <taxon>Betaproteobacteria</taxon>
        <taxon>Burkholderiales</taxon>
        <taxon>Burkholderiaceae</taxon>
        <taxon>Paraburkholderia</taxon>
    </lineage>
</organism>
<evidence type="ECO:0000313" key="2">
    <source>
        <dbReference type="EMBL" id="PXX17518.1"/>
    </source>
</evidence>
<dbReference type="Proteomes" id="UP000247515">
    <property type="component" value="Unassembled WGS sequence"/>
</dbReference>
<comment type="caution">
    <text evidence="3">The sequence shown here is derived from an EMBL/GenBank/DDBJ whole genome shotgun (WGS) entry which is preliminary data.</text>
</comment>
<dbReference type="RefSeq" id="WP_074982090.1">
    <property type="nucleotide sequence ID" value="NZ_CADFGN010000001.1"/>
</dbReference>
<dbReference type="Pfam" id="PF09487">
    <property type="entry name" value="HrpB2"/>
    <property type="match status" value="1"/>
</dbReference>
<protein>
    <submittedName>
        <fullName evidence="3">Type III secretion inner rod protein HrpB2</fullName>
    </submittedName>
</protein>
<name>A0AAQ1GD29_9BURK</name>
<dbReference type="EMBL" id="QJJV01000006">
    <property type="protein sequence ID" value="PXX17518.1"/>
    <property type="molecule type" value="Genomic_DNA"/>
</dbReference>
<proteinExistence type="predicted"/>
<dbReference type="GeneID" id="61305946"/>
<reference evidence="2 5" key="2">
    <citation type="submission" date="2018-05" db="EMBL/GenBank/DDBJ databases">
        <title>Genomic Encyclopedia of Type Strains, Phase IV (KMG-V): Genome sequencing to study the core and pangenomes of soil and plant-associated prokaryotes.</title>
        <authorList>
            <person name="Whitman W."/>
        </authorList>
    </citation>
    <scope>NUCLEOTIDE SEQUENCE [LARGE SCALE GENOMIC DNA]</scope>
    <source>
        <strain evidence="2 5">SIr-6563</strain>
    </source>
</reference>
<dbReference type="NCBIfam" id="TIGR02558">
    <property type="entry name" value="HrpB2"/>
    <property type="match status" value="1"/>
</dbReference>
<evidence type="ECO:0000313" key="3">
    <source>
        <dbReference type="EMBL" id="SEJ25881.1"/>
    </source>
</evidence>
<evidence type="ECO:0000313" key="4">
    <source>
        <dbReference type="Proteomes" id="UP000183529"/>
    </source>
</evidence>
<dbReference type="InterPro" id="IPR013391">
    <property type="entry name" value="T3SS_HrpB2"/>
</dbReference>
<accession>A0AAQ1GD29</accession>
<evidence type="ECO:0000256" key="1">
    <source>
        <dbReference type="SAM" id="MobiDB-lite"/>
    </source>
</evidence>
<dbReference type="Proteomes" id="UP000183529">
    <property type="component" value="Unassembled WGS sequence"/>
</dbReference>
<reference evidence="3 4" key="1">
    <citation type="submission" date="2016-10" db="EMBL/GenBank/DDBJ databases">
        <authorList>
            <person name="Varghese N."/>
            <person name="Submissions S."/>
        </authorList>
    </citation>
    <scope>NUCLEOTIDE SEQUENCE [LARGE SCALE GENOMIC DNA]</scope>
    <source>
        <strain evidence="3 4">LMG 22274</strain>
    </source>
</reference>
<gene>
    <name evidence="2" type="ORF">C7400_106235</name>
    <name evidence="3" type="ORF">SAMN05216550_103360</name>
</gene>
<keyword evidence="5" id="KW-1185">Reference proteome</keyword>